<feature type="region of interest" description="Disordered" evidence="3">
    <location>
        <begin position="439"/>
        <end position="462"/>
    </location>
</feature>
<keyword evidence="2" id="KW-0175">Coiled coil</keyword>
<feature type="region of interest" description="Disordered" evidence="3">
    <location>
        <begin position="890"/>
        <end position="930"/>
    </location>
</feature>
<dbReference type="RefSeq" id="XP_014469548.1">
    <property type="nucleotide sequence ID" value="XM_014614062.1"/>
</dbReference>
<dbReference type="PROSITE" id="PS50103">
    <property type="entry name" value="ZF_C3H1"/>
    <property type="match status" value="1"/>
</dbReference>
<name>A0A6P3WTV1_DINQU</name>
<evidence type="ECO:0000313" key="5">
    <source>
        <dbReference type="Proteomes" id="UP000515204"/>
    </source>
</evidence>
<dbReference type="RefSeq" id="XP_014469558.1">
    <property type="nucleotide sequence ID" value="XM_014614072.1"/>
</dbReference>
<feature type="zinc finger region" description="C3H1-type" evidence="1">
    <location>
        <begin position="2064"/>
        <end position="2090"/>
    </location>
</feature>
<feature type="coiled-coil region" evidence="2">
    <location>
        <begin position="1732"/>
        <end position="1759"/>
    </location>
</feature>
<evidence type="ECO:0000313" key="7">
    <source>
        <dbReference type="RefSeq" id="XP_014469558.1"/>
    </source>
</evidence>
<feature type="compositionally biased region" description="Basic and acidic residues" evidence="3">
    <location>
        <begin position="989"/>
        <end position="999"/>
    </location>
</feature>
<feature type="compositionally biased region" description="Basic residues" evidence="3">
    <location>
        <begin position="256"/>
        <end position="268"/>
    </location>
</feature>
<dbReference type="KEGG" id="dqu:106741760"/>
<sequence length="2093" mass="228907">MFSRVVAGKFILTMASDLSSGCTETIDILDEKEEGEISLEDVSSSEEGGIGHLTCGYVVRTRRTCSVCKLSWGECASWCTASSKMHYSKSQSRRDPVKGKENRHHVNETSCATMKHALSTLQEKNDDLVPISSDSDMEIVGLTDASKQLTTRSKTRVKKKKKRKKEYEYLTIDDLISPASADLPITECFSTLKGSSRLQPDTSKETSGRMHYRGSSPVHRSSKTRLITRSPLRRHRSPAHPSFHGPSRSPLDHSRAPRKSPRRLRSSPKRPEPSHSPVRTSSRKQPTSSSAGYTGDRHGDVTRLLKKVKHLDSVGAHTPESSVRRNKEHQPASLKEKLSNMMKKVPDNSGSVVHGLKEKPSTQGTTGKELDEEDDLALLRQKALETKQKNKLVIRLEHPMESEEKATSAAAAAKMNDDQDEEDLQLRMIALRSAVMKKHQNRVQRGVRAKSKKKAVSKRSESPFTRSFLENIPVPHDELLKLASPPCTPPAPPSSDSNHIEDMELDTDVEREKEKLPYSPTDNTVDMPIDTELLGIEPSDVSFINLNNSPIFLKSGKRRPPPPPLGDDAMPTTDDVFPSYTPSPNHFASSPLPSDESFHLDSNDAQKSPGYGLLHPDCIECDLLDGTCCQQNLDDVGSKCGYLTVYSEPSDVPSHRALLDLPVPSLLPNLLHVSRQSQNLTERLASGDLLAASTYTEQPILANVQQDSACAYDMAFGYPSVNVPTVSALGTTLLNNNGVSVTAAYDSPENRSPQAALPTVDVDRNPSPSVDYVLGDSTVYCQADASREPLYMQGVPDITKDANKIPTLINKTLVPVPILKSNKQLQQPLPAKSELPHTEPSFKSAEMQPVAAVTDANGTRSGAIFKPIKLAPFPKKRHRVLTAPVVFGESVNESPENDTNGESHKASEKTDLTLAAKNDSASSSKRRKRTKRAVHLNIDLAELLTEEWSGLCTNSDVNKNVNTGTTVPPSSARRPTAEPESKKRKKRKSVDDDKARESEESTNLQVDSAEAPAEPTDFTDKDGRAENTDVVEKSDQHAASSDDPEEQKKQQTSSTKSSVECPGLSASLLDIGAATNEATEATKDRRESVDEDENELRAILLASLTKRATKSSDAVCSSVTPTTSVTTNCNATSSKQAAALKVSGNSASVSATANAGNNGLLVGVKKRPNVVPMGTKGLSKKLVKKAPASTKVVNNAKKFQNTIVQRKLNPQKLGEANILGKTKQPMPAAHQDNVWSANGPTVKKSSMAYASETQRIVINLGSDTDSEPESEKGNKAPPVATSAVNAQELNTDFEKSLHKFLREVRKEHETGTSSSSKLAALSPQATKRSTPTPVTQPDPEKDPSNMHTPLAVRHLSASKQEEYRRLKQQILEREKMKQQSKVVTKSNSVSKVSKSMSNTPVRQNQIESKESEKGSQQSSAAVAKTTDVAKSTAALNYAARVPVTKNIISTNIAKQTNSLQAKTTKKTVPNLSIRITNELSPTHVSVEGKTGENSVEFANKHQPMSDKQQFRPALRTLSKDEINRKYVKVQLKQDTTKRVVIINDKAASSSSWHDTANAGRSEESIEDSNVVAEKPDEGTAGKSDDNDKANESDISDATTVLNSNASRQELMDCMETTISYFHECERELNRNASVSSLFSASNNRDDDGTKDLSPNLNVNASGDADNTGDVWDVLKRDMKTELESLAGLPKMEQQRYLSDIENRLVARRYAVLDHFADMSGNLRQWDMEKDLQNSLAIEVKKLKEQLRLAEEMLEKQRKRVSSMGPRISTARQEINTGRRECFKLSRVCTALGNRLLGKNYKLPEAGDQLLSEKLKEVANHTRQLSKKKLSSNDASENSILPTSSFSKPSKVTLEETVGDLSLQILPKNNMATANSVVDNSQNDTSPGLEQCNDIESSSTIDTLPNEVTPARKNQTSAIVSESCNDEEDSPDQDQLLCEPKLSSTPVSVERNNECTQRNRKVDIPVAAISPVLGLSTVDCSLCLDNEQRDKKKTQSPAQPPMTTATTTTTMTTMTITTATMIPKTTSSTMMNTTPTTTMTVTTTTTTIKPYVSILTHLKTPRNANPNGILCPYDLMGICNDGDCQFVHQSTSST</sequence>
<feature type="region of interest" description="Disordered" evidence="3">
    <location>
        <begin position="194"/>
        <end position="299"/>
    </location>
</feature>
<feature type="region of interest" description="Disordered" evidence="3">
    <location>
        <begin position="313"/>
        <end position="332"/>
    </location>
</feature>
<evidence type="ECO:0000256" key="3">
    <source>
        <dbReference type="SAM" id="MobiDB-lite"/>
    </source>
</evidence>
<feature type="compositionally biased region" description="Polar residues" evidence="3">
    <location>
        <begin position="1831"/>
        <end position="1849"/>
    </location>
</feature>
<evidence type="ECO:0000256" key="2">
    <source>
        <dbReference type="SAM" id="Coils"/>
    </source>
</evidence>
<feature type="region of interest" description="Disordered" evidence="3">
    <location>
        <begin position="1821"/>
        <end position="1850"/>
    </location>
</feature>
<feature type="compositionally biased region" description="Polar residues" evidence="3">
    <location>
        <begin position="1876"/>
        <end position="1902"/>
    </location>
</feature>
<feature type="compositionally biased region" description="Basic and acidic residues" evidence="3">
    <location>
        <begin position="901"/>
        <end position="911"/>
    </location>
</feature>
<feature type="region of interest" description="Disordered" evidence="3">
    <location>
        <begin position="1261"/>
        <end position="1287"/>
    </location>
</feature>
<feature type="region of interest" description="Disordered" evidence="3">
    <location>
        <begin position="827"/>
        <end position="847"/>
    </location>
</feature>
<feature type="region of interest" description="Disordered" evidence="3">
    <location>
        <begin position="1305"/>
        <end position="1347"/>
    </location>
</feature>
<dbReference type="InterPro" id="IPR000571">
    <property type="entry name" value="Znf_CCCH"/>
</dbReference>
<feature type="region of interest" description="Disordered" evidence="3">
    <location>
        <begin position="1372"/>
        <end position="1422"/>
    </location>
</feature>
<evidence type="ECO:0000256" key="1">
    <source>
        <dbReference type="PROSITE-ProRule" id="PRU00723"/>
    </source>
</evidence>
<feature type="compositionally biased region" description="Basic and acidic residues" evidence="3">
    <location>
        <begin position="1018"/>
        <end position="1036"/>
    </location>
</feature>
<feature type="compositionally biased region" description="Polar residues" evidence="3">
    <location>
        <begin position="1311"/>
        <end position="1335"/>
    </location>
</feature>
<organism evidence="5 7">
    <name type="scientific">Dinoponera quadriceps</name>
    <name type="common">South American ant</name>
    <dbReference type="NCBI Taxonomy" id="609295"/>
    <lineage>
        <taxon>Eukaryota</taxon>
        <taxon>Metazoa</taxon>
        <taxon>Ecdysozoa</taxon>
        <taxon>Arthropoda</taxon>
        <taxon>Hexapoda</taxon>
        <taxon>Insecta</taxon>
        <taxon>Pterygota</taxon>
        <taxon>Neoptera</taxon>
        <taxon>Endopterygota</taxon>
        <taxon>Hymenoptera</taxon>
        <taxon>Apocrita</taxon>
        <taxon>Aculeata</taxon>
        <taxon>Formicoidea</taxon>
        <taxon>Formicidae</taxon>
        <taxon>Ponerinae</taxon>
        <taxon>Ponerini</taxon>
        <taxon>Dinoponera</taxon>
    </lineage>
</organism>
<dbReference type="Proteomes" id="UP000515204">
    <property type="component" value="Unplaced"/>
</dbReference>
<keyword evidence="1" id="KW-0479">Metal-binding</keyword>
<dbReference type="OrthoDB" id="8197317at2759"/>
<keyword evidence="5" id="KW-1185">Reference proteome</keyword>
<dbReference type="InterPro" id="IPR019607">
    <property type="entry name" value="Putative_zinc-finger_domain"/>
</dbReference>
<evidence type="ECO:0000313" key="6">
    <source>
        <dbReference type="RefSeq" id="XP_014469548.1"/>
    </source>
</evidence>
<keyword evidence="1" id="KW-0863">Zinc-finger</keyword>
<feature type="compositionally biased region" description="Basic and acidic residues" evidence="3">
    <location>
        <begin position="1573"/>
        <end position="1591"/>
    </location>
</feature>
<feature type="compositionally biased region" description="Low complexity" evidence="3">
    <location>
        <begin position="1380"/>
        <end position="1399"/>
    </location>
</feature>
<feature type="domain" description="C3H1-type" evidence="4">
    <location>
        <begin position="2064"/>
        <end position="2090"/>
    </location>
</feature>
<dbReference type="GO" id="GO:0008270">
    <property type="term" value="F:zinc ion binding"/>
    <property type="evidence" value="ECO:0007669"/>
    <property type="project" value="UniProtKB-KW"/>
</dbReference>
<dbReference type="Pfam" id="PF10650">
    <property type="entry name" value="zf-C3H1"/>
    <property type="match status" value="1"/>
</dbReference>
<feature type="compositionally biased region" description="Basic residues" evidence="3">
    <location>
        <begin position="439"/>
        <end position="457"/>
    </location>
</feature>
<feature type="compositionally biased region" description="Basic and acidic residues" evidence="3">
    <location>
        <begin position="322"/>
        <end position="332"/>
    </location>
</feature>
<proteinExistence type="predicted"/>
<feature type="region of interest" description="Disordered" evidence="3">
    <location>
        <begin position="1548"/>
        <end position="1601"/>
    </location>
</feature>
<keyword evidence="1" id="KW-0862">Zinc</keyword>
<feature type="region of interest" description="Disordered" evidence="3">
    <location>
        <begin position="344"/>
        <end position="373"/>
    </location>
</feature>
<feature type="compositionally biased region" description="Polar residues" evidence="3">
    <location>
        <begin position="277"/>
        <end position="292"/>
    </location>
</feature>
<dbReference type="GeneID" id="106741760"/>
<feature type="region of interest" description="Disordered" evidence="3">
    <location>
        <begin position="1642"/>
        <end position="1668"/>
    </location>
</feature>
<feature type="compositionally biased region" description="Polar residues" evidence="3">
    <location>
        <begin position="953"/>
        <end position="969"/>
    </location>
</feature>
<reference evidence="6 7" key="1">
    <citation type="submission" date="2025-04" db="UniProtKB">
        <authorList>
            <consortium name="RefSeq"/>
        </authorList>
    </citation>
    <scope>IDENTIFICATION</scope>
</reference>
<accession>A0A6P3WTV1</accession>
<feature type="compositionally biased region" description="Polar residues" evidence="3">
    <location>
        <begin position="1911"/>
        <end position="1922"/>
    </location>
</feature>
<gene>
    <name evidence="6 7" type="primary">LOC106741760</name>
</gene>
<feature type="compositionally biased region" description="Polar residues" evidence="3">
    <location>
        <begin position="891"/>
        <end position="900"/>
    </location>
</feature>
<evidence type="ECO:0000259" key="4">
    <source>
        <dbReference type="PROSITE" id="PS50103"/>
    </source>
</evidence>
<feature type="region of interest" description="Disordered" evidence="3">
    <location>
        <begin position="1876"/>
        <end position="1936"/>
    </location>
</feature>
<feature type="region of interest" description="Disordered" evidence="3">
    <location>
        <begin position="953"/>
        <end position="1062"/>
    </location>
</feature>
<protein>
    <submittedName>
        <fullName evidence="6 7">Platelet binding protein GspB-like</fullName>
    </submittedName>
</protein>